<dbReference type="AlphaFoldDB" id="A0A239AXT1"/>
<dbReference type="Proteomes" id="UP000198324">
    <property type="component" value="Unassembled WGS sequence"/>
</dbReference>
<proteinExistence type="predicted"/>
<organism evidence="1 2">
    <name type="scientific">Humidesulfovibrio mexicanus</name>
    <dbReference type="NCBI Taxonomy" id="147047"/>
    <lineage>
        <taxon>Bacteria</taxon>
        <taxon>Pseudomonadati</taxon>
        <taxon>Thermodesulfobacteriota</taxon>
        <taxon>Desulfovibrionia</taxon>
        <taxon>Desulfovibrionales</taxon>
        <taxon>Desulfovibrionaceae</taxon>
        <taxon>Humidesulfovibrio</taxon>
    </lineage>
</organism>
<protein>
    <recommendedName>
        <fullName evidence="3">Tail assembly chaperone</fullName>
    </recommendedName>
</protein>
<reference evidence="1 2" key="1">
    <citation type="submission" date="2017-06" db="EMBL/GenBank/DDBJ databases">
        <authorList>
            <person name="Kim H.J."/>
            <person name="Triplett B.A."/>
        </authorList>
    </citation>
    <scope>NUCLEOTIDE SEQUENCE [LARGE SCALE GENOMIC DNA]</scope>
    <source>
        <strain evidence="1 2">DSM 13116</strain>
    </source>
</reference>
<dbReference type="OrthoDB" id="5678761at2"/>
<gene>
    <name evidence="1" type="ORF">SAMN04488503_2290</name>
</gene>
<dbReference type="EMBL" id="FZOC01000004">
    <property type="protein sequence ID" value="SNS00360.1"/>
    <property type="molecule type" value="Genomic_DNA"/>
</dbReference>
<evidence type="ECO:0008006" key="3">
    <source>
        <dbReference type="Google" id="ProtNLM"/>
    </source>
</evidence>
<accession>A0A239AXT1</accession>
<evidence type="ECO:0000313" key="2">
    <source>
        <dbReference type="Proteomes" id="UP000198324"/>
    </source>
</evidence>
<sequence length="135" mass="15327">MSEKEKKFLDLSALDTKTMADQGVEMEILTVDSGKPTGVFLTLAGYDSDIYRNQERATLNRRLAKKVRKTPTAEDFDDDSMVTLVRCTLGWRNVEVGGKPLEFTPANVRMVYEQYPEIKRQANAFILDGANFLRD</sequence>
<evidence type="ECO:0000313" key="1">
    <source>
        <dbReference type="EMBL" id="SNS00360.1"/>
    </source>
</evidence>
<dbReference type="RefSeq" id="WP_089274493.1">
    <property type="nucleotide sequence ID" value="NZ_FZOC01000004.1"/>
</dbReference>
<keyword evidence="2" id="KW-1185">Reference proteome</keyword>
<name>A0A239AXT1_9BACT</name>